<evidence type="ECO:0000256" key="1">
    <source>
        <dbReference type="SAM" id="MobiDB-lite"/>
    </source>
</evidence>
<dbReference type="Proteomes" id="UP001189429">
    <property type="component" value="Unassembled WGS sequence"/>
</dbReference>
<feature type="compositionally biased region" description="Polar residues" evidence="1">
    <location>
        <begin position="523"/>
        <end position="540"/>
    </location>
</feature>
<keyword evidence="3" id="KW-1185">Reference proteome</keyword>
<proteinExistence type="predicted"/>
<feature type="region of interest" description="Disordered" evidence="1">
    <location>
        <begin position="481"/>
        <end position="545"/>
    </location>
</feature>
<name>A0ABN9XAX6_9DINO</name>
<organism evidence="2 3">
    <name type="scientific">Prorocentrum cordatum</name>
    <dbReference type="NCBI Taxonomy" id="2364126"/>
    <lineage>
        <taxon>Eukaryota</taxon>
        <taxon>Sar</taxon>
        <taxon>Alveolata</taxon>
        <taxon>Dinophyceae</taxon>
        <taxon>Prorocentrales</taxon>
        <taxon>Prorocentraceae</taxon>
        <taxon>Prorocentrum</taxon>
    </lineage>
</organism>
<feature type="region of interest" description="Disordered" evidence="1">
    <location>
        <begin position="642"/>
        <end position="688"/>
    </location>
</feature>
<feature type="compositionally biased region" description="Low complexity" evidence="1">
    <location>
        <begin position="509"/>
        <end position="521"/>
    </location>
</feature>
<feature type="non-terminal residue" evidence="2">
    <location>
        <position position="688"/>
    </location>
</feature>
<gene>
    <name evidence="2" type="ORF">PCOR1329_LOCUS74061</name>
</gene>
<dbReference type="EMBL" id="CAUYUJ010020015">
    <property type="protein sequence ID" value="CAK0895273.1"/>
    <property type="molecule type" value="Genomic_DNA"/>
</dbReference>
<feature type="region of interest" description="Disordered" evidence="1">
    <location>
        <begin position="371"/>
        <end position="403"/>
    </location>
</feature>
<feature type="non-terminal residue" evidence="2">
    <location>
        <position position="1"/>
    </location>
</feature>
<evidence type="ECO:0000313" key="2">
    <source>
        <dbReference type="EMBL" id="CAK0895273.1"/>
    </source>
</evidence>
<sequence>VGKLSVPAKDFEAPALVFRSYPQLQKGAFQAKGKYIITSPVSLSQGGSYGGCCWESPRETDGRSGGSGFFWENLGSEVIGVCVGGSVGPNDSGLETNLTMGSGIGRRLRRRAEQRVYLGDHQGSEFQDETFQDQGRLDSAGLEVADTGHDLDIYLIYLPGPRERPRTMTDRMQNQQESAWVYGATVTYVPDNLSKAEKGWACLAGCVLYWAGRMAEEFGTMCRTRRLWPTNLPKSLRRLPEACETCWRPPTLVGDAANASGKWFVCSGCAMRVACQELKPTEGTVNEQRMCLCKRKGAACTLCGQGWSQAGIDPQWQALVSVPEPPPRADRAPMPLHPGMVAGGLASGSFLEAPQQSGCRRVAEDAARVTEPLQKDRAEQRSAAAAARRGSSVKRRQESDLEAMDTDVRELQAKTEKDVRDMVERQFGELKTMMQGVMASQASQQEGLERAANAVTEQMAAIATAQGQAQEASRLIKAIAQGSPSSKADPVGVKAAAVDSTPETEVKSPPAQATPQQAPQAGYPSSSGQRMTEPQPQSSLPLAAGAPPGVIPSQWVCIGAAPLDGKSVPPAMASQALLREQAAINAGAPQSTMPPALGGYPTYGPSVHPMVANAAPPRNPSRLYTADQVAIGLTAALTTDASISLPVTDVSAPQTAPGPYAKSKAPPSKRQDREDPWAPGPEQEAAEK</sequence>
<comment type="caution">
    <text evidence="2">The sequence shown here is derived from an EMBL/GenBank/DDBJ whole genome shotgun (WGS) entry which is preliminary data.</text>
</comment>
<feature type="compositionally biased region" description="Low complexity" evidence="1">
    <location>
        <begin position="381"/>
        <end position="390"/>
    </location>
</feature>
<protein>
    <submittedName>
        <fullName evidence="2">Uncharacterized protein</fullName>
    </submittedName>
</protein>
<reference evidence="2" key="1">
    <citation type="submission" date="2023-10" db="EMBL/GenBank/DDBJ databases">
        <authorList>
            <person name="Chen Y."/>
            <person name="Shah S."/>
            <person name="Dougan E. K."/>
            <person name="Thang M."/>
            <person name="Chan C."/>
        </authorList>
    </citation>
    <scope>NUCLEOTIDE SEQUENCE [LARGE SCALE GENOMIC DNA]</scope>
</reference>
<feature type="compositionally biased region" description="Basic and acidic residues" evidence="1">
    <location>
        <begin position="371"/>
        <end position="380"/>
    </location>
</feature>
<evidence type="ECO:0000313" key="3">
    <source>
        <dbReference type="Proteomes" id="UP001189429"/>
    </source>
</evidence>
<accession>A0ABN9XAX6</accession>